<organism evidence="3 4">
    <name type="scientific">Paramecium sonneborni</name>
    <dbReference type="NCBI Taxonomy" id="65129"/>
    <lineage>
        <taxon>Eukaryota</taxon>
        <taxon>Sar</taxon>
        <taxon>Alveolata</taxon>
        <taxon>Ciliophora</taxon>
        <taxon>Intramacronucleata</taxon>
        <taxon>Oligohymenophorea</taxon>
        <taxon>Peniculida</taxon>
        <taxon>Parameciidae</taxon>
        <taxon>Paramecium</taxon>
    </lineage>
</organism>
<comment type="caution">
    <text evidence="3">The sequence shown here is derived from an EMBL/GenBank/DDBJ whole genome shotgun (WGS) entry which is preliminary data.</text>
</comment>
<reference evidence="3" key="1">
    <citation type="submission" date="2021-01" db="EMBL/GenBank/DDBJ databases">
        <authorList>
            <consortium name="Genoscope - CEA"/>
            <person name="William W."/>
        </authorList>
    </citation>
    <scope>NUCLEOTIDE SEQUENCE</scope>
</reference>
<dbReference type="PANTHER" id="PTHR35381">
    <property type="entry name" value="EF-HAND DOMAIN-CONTAINING PROTEIN"/>
    <property type="match status" value="1"/>
</dbReference>
<gene>
    <name evidence="3" type="ORF">PSON_ATCC_30995.1.T0440150</name>
</gene>
<evidence type="ECO:0008006" key="5">
    <source>
        <dbReference type="Google" id="ProtNLM"/>
    </source>
</evidence>
<protein>
    <recommendedName>
        <fullName evidence="5">EF-hand domain-containing protein</fullName>
    </recommendedName>
</protein>
<dbReference type="AlphaFoldDB" id="A0A8S1N7A7"/>
<keyword evidence="4" id="KW-1185">Reference proteome</keyword>
<keyword evidence="1" id="KW-0175">Coiled coil</keyword>
<evidence type="ECO:0000313" key="4">
    <source>
        <dbReference type="Proteomes" id="UP000692954"/>
    </source>
</evidence>
<evidence type="ECO:0000256" key="2">
    <source>
        <dbReference type="SAM" id="MobiDB-lite"/>
    </source>
</evidence>
<dbReference type="OrthoDB" id="295107at2759"/>
<accession>A0A8S1N7A7</accession>
<feature type="coiled-coil region" evidence="1">
    <location>
        <begin position="319"/>
        <end position="346"/>
    </location>
</feature>
<dbReference type="EMBL" id="CAJJDN010000044">
    <property type="protein sequence ID" value="CAD8082954.1"/>
    <property type="molecule type" value="Genomic_DNA"/>
</dbReference>
<feature type="compositionally biased region" description="Low complexity" evidence="2">
    <location>
        <begin position="81"/>
        <end position="92"/>
    </location>
</feature>
<feature type="region of interest" description="Disordered" evidence="2">
    <location>
        <begin position="67"/>
        <end position="92"/>
    </location>
</feature>
<name>A0A8S1N7A7_9CILI</name>
<dbReference type="Proteomes" id="UP000692954">
    <property type="component" value="Unassembled WGS sequence"/>
</dbReference>
<evidence type="ECO:0000313" key="3">
    <source>
        <dbReference type="EMBL" id="CAD8082954.1"/>
    </source>
</evidence>
<dbReference type="PANTHER" id="PTHR35381:SF1">
    <property type="entry name" value="EF-HAND DOMAIN-CONTAINING PROTEIN"/>
    <property type="match status" value="1"/>
</dbReference>
<evidence type="ECO:0000256" key="1">
    <source>
        <dbReference type="SAM" id="Coils"/>
    </source>
</evidence>
<sequence length="481" mass="56687">MFYSTEPEPFPIAVITLELEDQIEQIKVYEGDDIEEMVENFCYDKGLEQKYVKYLIDQINQQLKKEPSPRFGDSFGSNFKTQQPLQTNQSQQSEVCYTTQASSIEENSAQKSYEKWQQLLNKKTDLKQLLNTSQNTVQWSVPNTARSFNENKKLTTNERLYRDGLDIQKNKIEKAEILKFQKLQQESKQATFKPLISPRSKLITQQKKKVSKPEININVDASHFQKKNQEINTKKLQNKTQVQIQKRKDSPLQAQKQINVSRNRSQNRSVTPIYEKLFKQAQEDKKKKEEFANQEFQKVYTFRPQINNPTTNVDPENQKNLVQKLVQEQDEKRQRIEKKRHQMLTQNQPTFHPKITKDSTFIKVSKQRDYEDSQLAVDLQKIQSRLGSKNSFSSSETRIQSQQSEQTLFDQQIVKFFNQLDGDRDGYISKDNIDLHQMNIDTLEIIKDVLYYIDDNNIIADQNQFKKICYSYGLHNKFNKS</sequence>
<proteinExistence type="predicted"/>